<dbReference type="PANTHER" id="PTHR41287:SF1">
    <property type="entry name" value="PROTEIN YMFN"/>
    <property type="match status" value="1"/>
</dbReference>
<reference evidence="3 4" key="1">
    <citation type="submission" date="2018-06" db="EMBL/GenBank/DDBJ databases">
        <title>Pseudomonas diversity within urban Lake Michigan freshwaters.</title>
        <authorList>
            <person name="Batrich M."/>
            <person name="Hatzopoulos T."/>
            <person name="Putonti C."/>
        </authorList>
    </citation>
    <scope>NUCLEOTIDE SEQUENCE [LARGE SCALE GENOMIC DNA]</scope>
    <source>
        <strain evidence="3 4">LBp-160603</strain>
    </source>
</reference>
<proteinExistence type="predicted"/>
<name>A0A2V4ICB5_9PSED</name>
<dbReference type="InterPro" id="IPR005021">
    <property type="entry name" value="Terminase_largesu-like"/>
</dbReference>
<evidence type="ECO:0000313" key="3">
    <source>
        <dbReference type="EMBL" id="PYB84143.1"/>
    </source>
</evidence>
<gene>
    <name evidence="3" type="ORF">DMX07_06250</name>
</gene>
<dbReference type="InterPro" id="IPR027417">
    <property type="entry name" value="P-loop_NTPase"/>
</dbReference>
<dbReference type="AlphaFoldDB" id="A0A2V4ICB5"/>
<feature type="domain" description="Terminase large subunit-like ATPase" evidence="1">
    <location>
        <begin position="84"/>
        <end position="251"/>
    </location>
</feature>
<accession>A0A2V4ICB5</accession>
<dbReference type="Proteomes" id="UP000247620">
    <property type="component" value="Unassembled WGS sequence"/>
</dbReference>
<dbReference type="Gene3D" id="3.40.50.300">
    <property type="entry name" value="P-loop containing nucleotide triphosphate hydrolases"/>
    <property type="match status" value="1"/>
</dbReference>
<sequence>MASYPNVNAANKYARDVVAGKIPACKYVHRACQLHLDDLAKSKKRGFRWTFDRDTAEQVAVFIQLLPHAKGKWAALRELIKLEPWQLFIFCSIFGWVDKKTRRRRYREVYIEVPRKNGKSVLAAGVGLYMLVMDGEFGAEVYCGATTERQAWEVFKPARQMVRRTPELVEAFGIQVAAKNLSVIGDESKFEPLIGDPGDGQSPSCAIVDEFHEHTSAALYETMLTGMGARDQPMMFAITTAGYNIAGPCYLQRAQVIDKLEGTVPNDELFGIIYTIDEDDDWKEPAVLRKANPNYGVSVGAEYLLKRQADATRYPSRQNAFKTKHLNIWVSAKEAWLNMADWEACGDPTLTLDQFLGQRCWIGIDLASKSDICAVSLVFLDKVELVPGSGKWVNRWTIFCKSFLPEGAIERGGPNKAAYEAWANAGLLEVCDGEEMDFDLVRDMVGEFAGMFDVQEVAYDKWRATQLAHQLQKDGAEVVEMGGGVASMNLPMRELEAALLSGRVRHSSDPVLAWQAGNVVVRPFKGCITPMKADEGKTDMRKIDGIVAALMAMNRAMVSEFEPEGLLASLTEDDLLAM</sequence>
<protein>
    <submittedName>
        <fullName evidence="3">Terminase</fullName>
    </submittedName>
</protein>
<dbReference type="RefSeq" id="WP_110698346.1">
    <property type="nucleotide sequence ID" value="NZ_QJRO01000003.1"/>
</dbReference>
<dbReference type="EMBL" id="QJRO01000003">
    <property type="protein sequence ID" value="PYB84143.1"/>
    <property type="molecule type" value="Genomic_DNA"/>
</dbReference>
<evidence type="ECO:0000259" key="2">
    <source>
        <dbReference type="Pfam" id="PF20441"/>
    </source>
</evidence>
<evidence type="ECO:0000313" key="4">
    <source>
        <dbReference type="Proteomes" id="UP000247620"/>
    </source>
</evidence>
<dbReference type="GO" id="GO:0004519">
    <property type="term" value="F:endonuclease activity"/>
    <property type="evidence" value="ECO:0007669"/>
    <property type="project" value="InterPro"/>
</dbReference>
<organism evidence="3 4">
    <name type="scientific">Pseudomonas soli</name>
    <dbReference type="NCBI Taxonomy" id="1306993"/>
    <lineage>
        <taxon>Bacteria</taxon>
        <taxon>Pseudomonadati</taxon>
        <taxon>Pseudomonadota</taxon>
        <taxon>Gammaproteobacteria</taxon>
        <taxon>Pseudomonadales</taxon>
        <taxon>Pseudomonadaceae</taxon>
        <taxon>Pseudomonas</taxon>
    </lineage>
</organism>
<dbReference type="InterPro" id="IPR046461">
    <property type="entry name" value="TerL_ATPase"/>
</dbReference>
<comment type="caution">
    <text evidence="3">The sequence shown here is derived from an EMBL/GenBank/DDBJ whole genome shotgun (WGS) entry which is preliminary data.</text>
</comment>
<feature type="domain" description="Terminase large subunit-like endonuclease" evidence="2">
    <location>
        <begin position="266"/>
        <end position="560"/>
    </location>
</feature>
<dbReference type="Pfam" id="PF03354">
    <property type="entry name" value="TerL_ATPase"/>
    <property type="match status" value="1"/>
</dbReference>
<dbReference type="Pfam" id="PF20441">
    <property type="entry name" value="TerL_nuclease"/>
    <property type="match status" value="1"/>
</dbReference>
<dbReference type="PANTHER" id="PTHR41287">
    <property type="match status" value="1"/>
</dbReference>
<evidence type="ECO:0000259" key="1">
    <source>
        <dbReference type="Pfam" id="PF03354"/>
    </source>
</evidence>
<dbReference type="InterPro" id="IPR046462">
    <property type="entry name" value="TerL_nuclease"/>
</dbReference>